<organism evidence="1 2">
    <name type="scientific">Rotaria magnacalcarata</name>
    <dbReference type="NCBI Taxonomy" id="392030"/>
    <lineage>
        <taxon>Eukaryota</taxon>
        <taxon>Metazoa</taxon>
        <taxon>Spiralia</taxon>
        <taxon>Gnathifera</taxon>
        <taxon>Rotifera</taxon>
        <taxon>Eurotatoria</taxon>
        <taxon>Bdelloidea</taxon>
        <taxon>Philodinida</taxon>
        <taxon>Philodinidae</taxon>
        <taxon>Rotaria</taxon>
    </lineage>
</organism>
<evidence type="ECO:0000313" key="2">
    <source>
        <dbReference type="Proteomes" id="UP000681967"/>
    </source>
</evidence>
<evidence type="ECO:0000313" key="1">
    <source>
        <dbReference type="EMBL" id="CAF5087160.1"/>
    </source>
</evidence>
<dbReference type="EMBL" id="CAJOBH010235044">
    <property type="protein sequence ID" value="CAF5087160.1"/>
    <property type="molecule type" value="Genomic_DNA"/>
</dbReference>
<name>A0A8S3EUY4_9BILA</name>
<protein>
    <submittedName>
        <fullName evidence="1">Uncharacterized protein</fullName>
    </submittedName>
</protein>
<dbReference type="Proteomes" id="UP000681967">
    <property type="component" value="Unassembled WGS sequence"/>
</dbReference>
<feature type="non-terminal residue" evidence="1">
    <location>
        <position position="34"/>
    </location>
</feature>
<sequence length="34" mass="3912">MQNTTPLLTILDSFVRPFTLESQLRFPVSTDTDQ</sequence>
<comment type="caution">
    <text evidence="1">The sequence shown here is derived from an EMBL/GenBank/DDBJ whole genome shotgun (WGS) entry which is preliminary data.</text>
</comment>
<dbReference type="AlphaFoldDB" id="A0A8S3EUY4"/>
<proteinExistence type="predicted"/>
<gene>
    <name evidence="1" type="ORF">BYL167_LOCUS62669</name>
</gene>
<accession>A0A8S3EUY4</accession>
<reference evidence="1" key="1">
    <citation type="submission" date="2021-02" db="EMBL/GenBank/DDBJ databases">
        <authorList>
            <person name="Nowell W R."/>
        </authorList>
    </citation>
    <scope>NUCLEOTIDE SEQUENCE</scope>
</reference>